<evidence type="ECO:0000256" key="2">
    <source>
        <dbReference type="ARBA" id="ARBA00022723"/>
    </source>
</evidence>
<dbReference type="InterPro" id="IPR050408">
    <property type="entry name" value="HGPRT"/>
</dbReference>
<proteinExistence type="inferred from homology"/>
<evidence type="ECO:0000313" key="9">
    <source>
        <dbReference type="Proteomes" id="UP001311232"/>
    </source>
</evidence>
<protein>
    <recommendedName>
        <fullName evidence="5">Phosphoribosyltransferase domain-containing protein 1</fullName>
    </recommendedName>
</protein>
<dbReference type="GO" id="GO:0032264">
    <property type="term" value="P:IMP salvage"/>
    <property type="evidence" value="ECO:0007669"/>
    <property type="project" value="TreeGrafter"/>
</dbReference>
<dbReference type="Pfam" id="PF13864">
    <property type="entry name" value="Enkurin"/>
    <property type="match status" value="1"/>
</dbReference>
<dbReference type="InterPro" id="IPR029057">
    <property type="entry name" value="PRTase-like"/>
</dbReference>
<dbReference type="Gene3D" id="3.40.50.2020">
    <property type="match status" value="1"/>
</dbReference>
<dbReference type="FunFam" id="3.40.50.2020:FF:000038">
    <property type="entry name" value="Hypoxanthine phosphoribosyltransferase"/>
    <property type="match status" value="1"/>
</dbReference>
<feature type="region of interest" description="Disordered" evidence="6">
    <location>
        <begin position="43"/>
        <end position="101"/>
    </location>
</feature>
<name>A0AAV9RZ60_9TELE</name>
<feature type="domain" description="Enkurin" evidence="7">
    <location>
        <begin position="160"/>
        <end position="249"/>
    </location>
</feature>
<dbReference type="GO" id="GO:0006166">
    <property type="term" value="P:purine ribonucleoside salvage"/>
    <property type="evidence" value="ECO:0007669"/>
    <property type="project" value="InterPro"/>
</dbReference>
<dbReference type="SUPFAM" id="SSF53271">
    <property type="entry name" value="PRTase-like"/>
    <property type="match status" value="1"/>
</dbReference>
<dbReference type="PANTHER" id="PTHR43340:SF5">
    <property type="entry name" value="PHOSPHORIBOSYLTRANSFERASE DOMAIN-CONTAINING PROTEIN 1"/>
    <property type="match status" value="1"/>
</dbReference>
<dbReference type="GO" id="GO:0000287">
    <property type="term" value="F:magnesium ion binding"/>
    <property type="evidence" value="ECO:0007669"/>
    <property type="project" value="TreeGrafter"/>
</dbReference>
<dbReference type="AlphaFoldDB" id="A0AAV9RZ60"/>
<dbReference type="PROSITE" id="PS51665">
    <property type="entry name" value="ENKURIN"/>
    <property type="match status" value="1"/>
</dbReference>
<dbReference type="InterPro" id="IPR005904">
    <property type="entry name" value="Hxn_phspho_trans"/>
</dbReference>
<evidence type="ECO:0000256" key="5">
    <source>
        <dbReference type="ARBA" id="ARBA00071775"/>
    </source>
</evidence>
<accession>A0AAV9RZ60</accession>
<dbReference type="InterPro" id="IPR027012">
    <property type="entry name" value="Enkurin_dom"/>
</dbReference>
<dbReference type="PANTHER" id="PTHR43340">
    <property type="entry name" value="HYPOXANTHINE-GUANINE PHOSPHORIBOSYLTRANSFERASE"/>
    <property type="match status" value="1"/>
</dbReference>
<dbReference type="GO" id="GO:0032263">
    <property type="term" value="P:GMP salvage"/>
    <property type="evidence" value="ECO:0007669"/>
    <property type="project" value="TreeGrafter"/>
</dbReference>
<keyword evidence="9" id="KW-1185">Reference proteome</keyword>
<dbReference type="GO" id="GO:0006178">
    <property type="term" value="P:guanine salvage"/>
    <property type="evidence" value="ECO:0007669"/>
    <property type="project" value="TreeGrafter"/>
</dbReference>
<evidence type="ECO:0000256" key="6">
    <source>
        <dbReference type="SAM" id="MobiDB-lite"/>
    </source>
</evidence>
<dbReference type="InterPro" id="IPR000836">
    <property type="entry name" value="PRTase_dom"/>
</dbReference>
<sequence>MSEAIYPPESVYNCIPKERDEIKKPPRYVSKYRPAVILEHKLTKDAKKTMGPQKLELPSPDKYLKKHSKQPQPPEKSEDVHKTGTCTMRKPPVPARNDNPLMGIQTKRDFLQTTVMVPMKPKASCVDTKTGHKQLLKNSGLVPKYIMKKDYGEVPEYLRQRNEAERKAKEEYEHFVKEQKVMQELSEEEQLATLEGLKKKWDELHHEYQGLPLLIDTLSKKDHKIRLEEKMSQLEKDISFFERKHQIATTDFTMSLPQQMDDTKVKRGIVIKDDWPGYSLDLFTYPEHYHEDIENVYIPHGVIMNRIERLARYIMEDFEDSKIMVLCVLKGGYKFCADLVEFIKVLGRSSNRYLETRVEFIRLKSYLNDQSTEDLHIIGSSDLSFLRGKSVLIVEAIVDTGKTMKALLKHVETFEPKMVKVAGLLVKRVSNMEESLTNYVGFEIPNQFVVGYALDYNEYFRDLNHICVISKKGKMKYKI</sequence>
<reference evidence="8 9" key="1">
    <citation type="submission" date="2021-06" db="EMBL/GenBank/DDBJ databases">
        <authorList>
            <person name="Palmer J.M."/>
        </authorList>
    </citation>
    <scope>NUCLEOTIDE SEQUENCE [LARGE SCALE GENOMIC DNA]</scope>
    <source>
        <strain evidence="8 9">MEX-2019</strain>
        <tissue evidence="8">Muscle</tissue>
    </source>
</reference>
<dbReference type="NCBIfam" id="TIGR01203">
    <property type="entry name" value="HGPRTase"/>
    <property type="match status" value="1"/>
</dbReference>
<comment type="similarity">
    <text evidence="1">Belongs to the purine/pyrimidine phosphoribosyltransferase family.</text>
</comment>
<keyword evidence="4" id="KW-0460">Magnesium</keyword>
<evidence type="ECO:0000256" key="3">
    <source>
        <dbReference type="ARBA" id="ARBA00022741"/>
    </source>
</evidence>
<evidence type="ECO:0000313" key="8">
    <source>
        <dbReference type="EMBL" id="KAK5614322.1"/>
    </source>
</evidence>
<dbReference type="GO" id="GO:0046100">
    <property type="term" value="P:hypoxanthine metabolic process"/>
    <property type="evidence" value="ECO:0007669"/>
    <property type="project" value="TreeGrafter"/>
</dbReference>
<organism evidence="8 9">
    <name type="scientific">Crenichthys baileyi</name>
    <name type="common">White River springfish</name>
    <dbReference type="NCBI Taxonomy" id="28760"/>
    <lineage>
        <taxon>Eukaryota</taxon>
        <taxon>Metazoa</taxon>
        <taxon>Chordata</taxon>
        <taxon>Craniata</taxon>
        <taxon>Vertebrata</taxon>
        <taxon>Euteleostomi</taxon>
        <taxon>Actinopterygii</taxon>
        <taxon>Neopterygii</taxon>
        <taxon>Teleostei</taxon>
        <taxon>Neoteleostei</taxon>
        <taxon>Acanthomorphata</taxon>
        <taxon>Ovalentaria</taxon>
        <taxon>Atherinomorphae</taxon>
        <taxon>Cyprinodontiformes</taxon>
        <taxon>Goodeidae</taxon>
        <taxon>Crenichthys</taxon>
    </lineage>
</organism>
<dbReference type="Pfam" id="PF00156">
    <property type="entry name" value="Pribosyltran"/>
    <property type="match status" value="1"/>
</dbReference>
<keyword evidence="3" id="KW-0547">Nucleotide-binding</keyword>
<evidence type="ECO:0000256" key="1">
    <source>
        <dbReference type="ARBA" id="ARBA00008391"/>
    </source>
</evidence>
<keyword evidence="2" id="KW-0479">Metal-binding</keyword>
<evidence type="ECO:0000259" key="7">
    <source>
        <dbReference type="PROSITE" id="PS51665"/>
    </source>
</evidence>
<dbReference type="GO" id="GO:0004422">
    <property type="term" value="F:hypoxanthine phosphoribosyltransferase activity"/>
    <property type="evidence" value="ECO:0007669"/>
    <property type="project" value="InterPro"/>
</dbReference>
<dbReference type="EMBL" id="JAHHUM010001165">
    <property type="protein sequence ID" value="KAK5614322.1"/>
    <property type="molecule type" value="Genomic_DNA"/>
</dbReference>
<comment type="caution">
    <text evidence="8">The sequence shown here is derived from an EMBL/GenBank/DDBJ whole genome shotgun (WGS) entry which is preliminary data.</text>
</comment>
<gene>
    <name evidence="8" type="ORF">CRENBAI_003156</name>
</gene>
<dbReference type="GO" id="GO:0000166">
    <property type="term" value="F:nucleotide binding"/>
    <property type="evidence" value="ECO:0007669"/>
    <property type="project" value="UniProtKB-KW"/>
</dbReference>
<dbReference type="CDD" id="cd06223">
    <property type="entry name" value="PRTases_typeI"/>
    <property type="match status" value="1"/>
</dbReference>
<dbReference type="GO" id="GO:0005829">
    <property type="term" value="C:cytosol"/>
    <property type="evidence" value="ECO:0007669"/>
    <property type="project" value="TreeGrafter"/>
</dbReference>
<evidence type="ECO:0000256" key="4">
    <source>
        <dbReference type="ARBA" id="ARBA00022842"/>
    </source>
</evidence>
<dbReference type="Proteomes" id="UP001311232">
    <property type="component" value="Unassembled WGS sequence"/>
</dbReference>